<gene>
    <name evidence="2" type="ORF">APLA_LOCUS16668</name>
    <name evidence="1" type="ORF">APLA_LOCUS9602</name>
</gene>
<evidence type="ECO:0000313" key="2">
    <source>
        <dbReference type="EMBL" id="CAB3258790.1"/>
    </source>
</evidence>
<dbReference type="EMBL" id="CADEBD010000311">
    <property type="protein sequence ID" value="CAB3241763.1"/>
    <property type="molecule type" value="Genomic_DNA"/>
</dbReference>
<keyword evidence="3" id="KW-1185">Reference proteome</keyword>
<evidence type="ECO:0000313" key="3">
    <source>
        <dbReference type="Proteomes" id="UP000494106"/>
    </source>
</evidence>
<proteinExistence type="predicted"/>
<protein>
    <submittedName>
        <fullName evidence="2">Uncharacterized protein</fullName>
    </submittedName>
</protein>
<sequence>MNEYNAMHWYSSLRLSEESMNNLYNDTSEEPTIVPISGKTILYLAKSFCRDTKLVRKIPYLAQVKAECGIARDVAESAIKSHIFTEINRVHDIPRNSYTSRERIAFISPADGPLQEHIRERTSSP</sequence>
<dbReference type="Proteomes" id="UP000494106">
    <property type="component" value="Unassembled WGS sequence"/>
</dbReference>
<reference evidence="3 4" key="1">
    <citation type="submission" date="2020-04" db="EMBL/GenBank/DDBJ databases">
        <authorList>
            <person name="Wallbank WR R."/>
            <person name="Pardo Diaz C."/>
            <person name="Kozak K."/>
            <person name="Martin S."/>
            <person name="Jiggins C."/>
            <person name="Moest M."/>
            <person name="Warren A I."/>
            <person name="Byers J.R.P. K."/>
            <person name="Montejo-Kovacevich G."/>
            <person name="Yen C E."/>
        </authorList>
    </citation>
    <scope>NUCLEOTIDE SEQUENCE [LARGE SCALE GENOMIC DNA]</scope>
</reference>
<dbReference type="Proteomes" id="UP000494256">
    <property type="component" value="Unassembled WGS sequence"/>
</dbReference>
<evidence type="ECO:0000313" key="4">
    <source>
        <dbReference type="Proteomes" id="UP000494256"/>
    </source>
</evidence>
<evidence type="ECO:0000313" key="1">
    <source>
        <dbReference type="EMBL" id="CAB3241763.1"/>
    </source>
</evidence>
<dbReference type="AlphaFoldDB" id="A0A8S1BGH7"/>
<name>A0A8S1BGH7_ARCPL</name>
<accession>A0A8S1BGH7</accession>
<organism evidence="2 3">
    <name type="scientific">Arctia plantaginis</name>
    <name type="common">Wood tiger moth</name>
    <name type="synonym">Phalaena plantaginis</name>
    <dbReference type="NCBI Taxonomy" id="874455"/>
    <lineage>
        <taxon>Eukaryota</taxon>
        <taxon>Metazoa</taxon>
        <taxon>Ecdysozoa</taxon>
        <taxon>Arthropoda</taxon>
        <taxon>Hexapoda</taxon>
        <taxon>Insecta</taxon>
        <taxon>Pterygota</taxon>
        <taxon>Neoptera</taxon>
        <taxon>Endopterygota</taxon>
        <taxon>Lepidoptera</taxon>
        <taxon>Glossata</taxon>
        <taxon>Ditrysia</taxon>
        <taxon>Noctuoidea</taxon>
        <taxon>Erebidae</taxon>
        <taxon>Arctiinae</taxon>
        <taxon>Arctia</taxon>
    </lineage>
</organism>
<comment type="caution">
    <text evidence="2">The sequence shown here is derived from an EMBL/GenBank/DDBJ whole genome shotgun (WGS) entry which is preliminary data.</text>
</comment>
<dbReference type="OrthoDB" id="7487399at2759"/>
<dbReference type="EMBL" id="CADEBC010000600">
    <property type="protein sequence ID" value="CAB3258790.1"/>
    <property type="molecule type" value="Genomic_DNA"/>
</dbReference>